<proteinExistence type="predicted"/>
<dbReference type="GeneID" id="80545134"/>
<name>A0A976UB17_9CAUD</name>
<keyword evidence="3" id="KW-1185">Reference proteome</keyword>
<feature type="region of interest" description="Disordered" evidence="1">
    <location>
        <begin position="41"/>
        <end position="69"/>
    </location>
</feature>
<protein>
    <submittedName>
        <fullName evidence="2">Uncharacterized protein</fullName>
    </submittedName>
</protein>
<feature type="compositionally biased region" description="Basic residues" evidence="1">
    <location>
        <begin position="51"/>
        <end position="69"/>
    </location>
</feature>
<dbReference type="RefSeq" id="YP_010806173.1">
    <property type="nucleotide sequence ID" value="NC_077214.1"/>
</dbReference>
<dbReference type="KEGG" id="vg:80545134"/>
<evidence type="ECO:0000256" key="1">
    <source>
        <dbReference type="SAM" id="MobiDB-lite"/>
    </source>
</evidence>
<dbReference type="Proteomes" id="UP001157002">
    <property type="component" value="Segment"/>
</dbReference>
<accession>A0A976UB17</accession>
<evidence type="ECO:0000313" key="2">
    <source>
        <dbReference type="EMBL" id="UVF62582.1"/>
    </source>
</evidence>
<reference evidence="2 3" key="1">
    <citation type="submission" date="2022-05" db="EMBL/GenBank/DDBJ databases">
        <title>Diverse viruses of marine archaea discovered using metagenomics.</title>
        <authorList>
            <person name="Zhou Y."/>
        </authorList>
    </citation>
    <scope>NUCLEOTIDE SEQUENCE [LARGE SCALE GENOMIC DNA]</scope>
    <source>
        <strain evidence="2">YSH_150918</strain>
    </source>
</reference>
<dbReference type="EMBL" id="ON649702">
    <property type="protein sequence ID" value="UVF62582.1"/>
    <property type="molecule type" value="Genomic_DNA"/>
</dbReference>
<sequence>MSWQEILKKDKKDMRVGRVYPSDRKGKKIMMLTHEGKKIHAGAKGYGNWKGKGKNRGGGTHKNRKRRANFKSRHNCDQCKGRITTPRCLACKKLW</sequence>
<organism evidence="2 3">
    <name type="scientific">Poseidoniales virus YSH_150918</name>
    <dbReference type="NCBI Taxonomy" id="3071324"/>
    <lineage>
        <taxon>Viruses</taxon>
        <taxon>Duplodnaviria</taxon>
        <taxon>Heunggongvirae</taxon>
        <taxon>Uroviricota</taxon>
        <taxon>Caudoviricetes</taxon>
        <taxon>Magrovirales</taxon>
        <taxon>Aoguangviridae</taxon>
        <taxon>Aobingvirus</taxon>
        <taxon>Aobingvirus yangshanense</taxon>
    </lineage>
</organism>
<evidence type="ECO:0000313" key="3">
    <source>
        <dbReference type="Proteomes" id="UP001157002"/>
    </source>
</evidence>